<feature type="domain" description="Acyl-CoA dehydrogenase/oxidase N-terminal" evidence="3">
    <location>
        <begin position="7"/>
        <end position="88"/>
    </location>
</feature>
<dbReference type="Gene3D" id="1.10.540.10">
    <property type="entry name" value="Acyl-CoA dehydrogenase/oxidase, N-terminal domain"/>
    <property type="match status" value="1"/>
</dbReference>
<dbReference type="Gene3D" id="1.20.140.10">
    <property type="entry name" value="Butyryl-CoA Dehydrogenase, subunit A, domain 3"/>
    <property type="match status" value="1"/>
</dbReference>
<reference evidence="6" key="1">
    <citation type="journal article" date="2021" name="Curr. Microbiol.">
        <title>Complete genome of nocamycin-producing strain Saccharothrix syringae NRRL B-16468 reveals the biosynthetic potential for secondary metabolites.</title>
        <authorList>
            <person name="Mo X."/>
            <person name="Yang S."/>
        </authorList>
    </citation>
    <scope>NUCLEOTIDE SEQUENCE [LARGE SCALE GENOMIC DNA]</scope>
    <source>
        <strain evidence="6">ATCC 51364 / DSM 43886 / JCM 6844 / KCTC 9398 / NBRC 14523 / NRRL B-16468 / INA 2240</strain>
    </source>
</reference>
<dbReference type="Proteomes" id="UP000325787">
    <property type="component" value="Chromosome"/>
</dbReference>
<accession>A0A5Q0H2C1</accession>
<dbReference type="InterPro" id="IPR013786">
    <property type="entry name" value="AcylCoA_DH/ox_N"/>
</dbReference>
<dbReference type="SUPFAM" id="SSF47203">
    <property type="entry name" value="Acyl-CoA dehydrogenase C-terminal domain-like"/>
    <property type="match status" value="1"/>
</dbReference>
<evidence type="ECO:0000313" key="5">
    <source>
        <dbReference type="EMBL" id="QFZ20331.1"/>
    </source>
</evidence>
<protein>
    <submittedName>
        <fullName evidence="5">Acyl-CoA dehydrogenase</fullName>
    </submittedName>
</protein>
<dbReference type="PIRSF" id="PIRSF016578">
    <property type="entry name" value="HsaA"/>
    <property type="match status" value="1"/>
</dbReference>
<dbReference type="Gene3D" id="2.40.110.10">
    <property type="entry name" value="Butyryl-CoA Dehydrogenase, subunit A, domain 2"/>
    <property type="match status" value="1"/>
</dbReference>
<organism evidence="5 6">
    <name type="scientific">Saccharothrix syringae</name>
    <name type="common">Nocardiopsis syringae</name>
    <dbReference type="NCBI Taxonomy" id="103733"/>
    <lineage>
        <taxon>Bacteria</taxon>
        <taxon>Bacillati</taxon>
        <taxon>Actinomycetota</taxon>
        <taxon>Actinomycetes</taxon>
        <taxon>Pseudonocardiales</taxon>
        <taxon>Pseudonocardiaceae</taxon>
        <taxon>Saccharothrix</taxon>
    </lineage>
</organism>
<dbReference type="GO" id="GO:0050660">
    <property type="term" value="F:flavin adenine dinucleotide binding"/>
    <property type="evidence" value="ECO:0007669"/>
    <property type="project" value="InterPro"/>
</dbReference>
<dbReference type="RefSeq" id="WP_033434774.1">
    <property type="nucleotide sequence ID" value="NZ_CP034550.1"/>
</dbReference>
<dbReference type="PANTHER" id="PTHR48083">
    <property type="entry name" value="MEDIUM-CHAIN SPECIFIC ACYL-COA DEHYDROGENASE, MITOCHONDRIAL-RELATED"/>
    <property type="match status" value="1"/>
</dbReference>
<dbReference type="GO" id="GO:0005737">
    <property type="term" value="C:cytoplasm"/>
    <property type="evidence" value="ECO:0007669"/>
    <property type="project" value="TreeGrafter"/>
</dbReference>
<dbReference type="InterPro" id="IPR046373">
    <property type="entry name" value="Acyl-CoA_Oxase/DH_mid-dom_sf"/>
</dbReference>
<evidence type="ECO:0000259" key="4">
    <source>
        <dbReference type="Pfam" id="PF08028"/>
    </source>
</evidence>
<feature type="domain" description="Acyl-CoA dehydrogenase C-terminal" evidence="4">
    <location>
        <begin position="238"/>
        <end position="368"/>
    </location>
</feature>
<dbReference type="SUPFAM" id="SSF56645">
    <property type="entry name" value="Acyl-CoA dehydrogenase NM domain-like"/>
    <property type="match status" value="1"/>
</dbReference>
<dbReference type="Pfam" id="PF02771">
    <property type="entry name" value="Acyl-CoA_dh_N"/>
    <property type="match status" value="1"/>
</dbReference>
<dbReference type="GO" id="GO:0033539">
    <property type="term" value="P:fatty acid beta-oxidation using acyl-CoA dehydrogenase"/>
    <property type="evidence" value="ECO:0007669"/>
    <property type="project" value="TreeGrafter"/>
</dbReference>
<dbReference type="GO" id="GO:0003995">
    <property type="term" value="F:acyl-CoA dehydrogenase activity"/>
    <property type="evidence" value="ECO:0007669"/>
    <property type="project" value="TreeGrafter"/>
</dbReference>
<evidence type="ECO:0000259" key="3">
    <source>
        <dbReference type="Pfam" id="PF02771"/>
    </source>
</evidence>
<evidence type="ECO:0000256" key="1">
    <source>
        <dbReference type="ARBA" id="ARBA00023002"/>
    </source>
</evidence>
<dbReference type="InterPro" id="IPR009100">
    <property type="entry name" value="AcylCoA_DH/oxidase_NM_dom_sf"/>
</dbReference>
<keyword evidence="1" id="KW-0560">Oxidoreductase</keyword>
<gene>
    <name evidence="5" type="ORF">EKG83_25520</name>
</gene>
<dbReference type="GO" id="GO:0016712">
    <property type="term" value="F:oxidoreductase activity, acting on paired donors, with incorporation or reduction of molecular oxygen, reduced flavin or flavoprotein as one donor, and incorporation of one atom of oxygen"/>
    <property type="evidence" value="ECO:0007669"/>
    <property type="project" value="TreeGrafter"/>
</dbReference>
<dbReference type="EMBL" id="CP034550">
    <property type="protein sequence ID" value="QFZ20331.1"/>
    <property type="molecule type" value="Genomic_DNA"/>
</dbReference>
<evidence type="ECO:0000256" key="2">
    <source>
        <dbReference type="ARBA" id="ARBA00049661"/>
    </source>
</evidence>
<dbReference type="InterPro" id="IPR013107">
    <property type="entry name" value="Acyl-CoA_DH_C"/>
</dbReference>
<proteinExistence type="inferred from homology"/>
<evidence type="ECO:0000313" key="6">
    <source>
        <dbReference type="Proteomes" id="UP000325787"/>
    </source>
</evidence>
<dbReference type="Pfam" id="PF08028">
    <property type="entry name" value="Acyl-CoA_dh_2"/>
    <property type="match status" value="1"/>
</dbReference>
<name>A0A5Q0H2C1_SACSY</name>
<dbReference type="KEGG" id="ssyi:EKG83_25520"/>
<sequence length="390" mass="41984">MGEHDNAKAVLDAVRDSVPRLRENGLEADERRWIPEENIDLLDKAGVFGLAVPRRFGGLDLPLADQVAVLTEIARGCGSTSWACVAWVSTAWMATLYPDQTQEEIFGSGSVRVSGAFTPTGKAVPVEGGYRLTGKWRFNTGCRGAHWDLLAALVEHPDGEEEEVFALVPMSDLTIEDDWHVSGAAGTGSSSTSAQDLFVPAHRVLTGEYALGDGAPGRTPTAKGREYSMISYVVAASVATYIGMAKGALEVFLERLPGRGLAYTNWTDQRQHPLTQHRVALAANKIAAAEALSAGYVELLQRRADAGEQPTVEERAAVRGQAGTAIQLVKEAVQDLQTLAGASALSKYLPFQRYYRDLLALTTHGLMSPDMGLEVHGRVLVGLDPETPFL</sequence>
<dbReference type="PANTHER" id="PTHR48083:SF19">
    <property type="entry name" value="FLAVIN-DEPENDENT MONOOXYGENASE, OXYGENASE SUBUNIT HSAA"/>
    <property type="match status" value="1"/>
</dbReference>
<dbReference type="InterPro" id="IPR036250">
    <property type="entry name" value="AcylCo_DH-like_C"/>
</dbReference>
<dbReference type="InterPro" id="IPR037069">
    <property type="entry name" value="AcylCoA_DH/ox_N_sf"/>
</dbReference>
<dbReference type="AlphaFoldDB" id="A0A5Q0H2C1"/>
<comment type="similarity">
    <text evidence="2">Belongs to the HpaH/HsaA monooxygenase family.</text>
</comment>
<dbReference type="InterPro" id="IPR050741">
    <property type="entry name" value="Acyl-CoA_dehydrogenase"/>
</dbReference>
<dbReference type="OrthoDB" id="3402961at2"/>
<keyword evidence="6" id="KW-1185">Reference proteome</keyword>